<evidence type="ECO:0000313" key="2">
    <source>
        <dbReference type="Proteomes" id="UP001163603"/>
    </source>
</evidence>
<dbReference type="EMBL" id="CM047749">
    <property type="protein sequence ID" value="KAJ0010783.1"/>
    <property type="molecule type" value="Genomic_DNA"/>
</dbReference>
<dbReference type="Proteomes" id="UP001163603">
    <property type="component" value="Chromosome 14"/>
</dbReference>
<protein>
    <submittedName>
        <fullName evidence="1">Uncharacterized protein</fullName>
    </submittedName>
</protein>
<comment type="caution">
    <text evidence="1">The sequence shown here is derived from an EMBL/GenBank/DDBJ whole genome shotgun (WGS) entry which is preliminary data.</text>
</comment>
<keyword evidence="2" id="KW-1185">Reference proteome</keyword>
<proteinExistence type="predicted"/>
<sequence length="49" mass="5256">MVKSSNSLPILEDKEGVALIYSIRSFSSSGLNSVKAICCVVVISGLRRQ</sequence>
<evidence type="ECO:0000313" key="1">
    <source>
        <dbReference type="EMBL" id="KAJ0010783.1"/>
    </source>
</evidence>
<reference evidence="2" key="1">
    <citation type="journal article" date="2023" name="G3 (Bethesda)">
        <title>Genome assembly and association tests identify interacting loci associated with vigor, precocity, and sex in interspecific pistachio rootstocks.</title>
        <authorList>
            <person name="Palmer W."/>
            <person name="Jacygrad E."/>
            <person name="Sagayaradj S."/>
            <person name="Cavanaugh K."/>
            <person name="Han R."/>
            <person name="Bertier L."/>
            <person name="Beede B."/>
            <person name="Kafkas S."/>
            <person name="Golino D."/>
            <person name="Preece J."/>
            <person name="Michelmore R."/>
        </authorList>
    </citation>
    <scope>NUCLEOTIDE SEQUENCE [LARGE SCALE GENOMIC DNA]</scope>
</reference>
<name>A0ACC0X7K8_9ROSI</name>
<organism evidence="1 2">
    <name type="scientific">Pistacia integerrima</name>
    <dbReference type="NCBI Taxonomy" id="434235"/>
    <lineage>
        <taxon>Eukaryota</taxon>
        <taxon>Viridiplantae</taxon>
        <taxon>Streptophyta</taxon>
        <taxon>Embryophyta</taxon>
        <taxon>Tracheophyta</taxon>
        <taxon>Spermatophyta</taxon>
        <taxon>Magnoliopsida</taxon>
        <taxon>eudicotyledons</taxon>
        <taxon>Gunneridae</taxon>
        <taxon>Pentapetalae</taxon>
        <taxon>rosids</taxon>
        <taxon>malvids</taxon>
        <taxon>Sapindales</taxon>
        <taxon>Anacardiaceae</taxon>
        <taxon>Pistacia</taxon>
    </lineage>
</organism>
<gene>
    <name evidence="1" type="ORF">Pint_33839</name>
</gene>
<accession>A0ACC0X7K8</accession>